<evidence type="ECO:0000256" key="1">
    <source>
        <dbReference type="SAM" id="SignalP"/>
    </source>
</evidence>
<sequence length="77" mass="8322">MARLLRRSRLLLALLQLAVVLWLAATSGCLCRQLTGGVPSSWIHPDGNQIPRTPPSPLPAGYHSQFVPPPVCPPDCL</sequence>
<keyword evidence="3" id="KW-1185">Reference proteome</keyword>
<proteinExistence type="predicted"/>
<dbReference type="Gramene" id="LPERR02G07250.1">
    <property type="protein sequence ID" value="LPERR02G07250.1"/>
    <property type="gene ID" value="LPERR02G07250"/>
</dbReference>
<name>A0A0D9VDN5_9ORYZ</name>
<accession>A0A0D9VDN5</accession>
<feature type="signal peptide" evidence="1">
    <location>
        <begin position="1"/>
        <end position="31"/>
    </location>
</feature>
<reference evidence="2" key="3">
    <citation type="submission" date="2015-04" db="UniProtKB">
        <authorList>
            <consortium name="EnsemblPlants"/>
        </authorList>
    </citation>
    <scope>IDENTIFICATION</scope>
</reference>
<reference evidence="3" key="2">
    <citation type="submission" date="2013-12" db="EMBL/GenBank/DDBJ databases">
        <authorList>
            <person name="Yu Y."/>
            <person name="Lee S."/>
            <person name="de Baynast K."/>
            <person name="Wissotski M."/>
            <person name="Liu L."/>
            <person name="Talag J."/>
            <person name="Goicoechea J."/>
            <person name="Angelova A."/>
            <person name="Jetty R."/>
            <person name="Kudrna D."/>
            <person name="Golser W."/>
            <person name="Rivera L."/>
            <person name="Zhang J."/>
            <person name="Wing R."/>
        </authorList>
    </citation>
    <scope>NUCLEOTIDE SEQUENCE</scope>
</reference>
<feature type="chain" id="PRO_5002347720" evidence="1">
    <location>
        <begin position="32"/>
        <end position="77"/>
    </location>
</feature>
<reference evidence="2 3" key="1">
    <citation type="submission" date="2012-08" db="EMBL/GenBank/DDBJ databases">
        <title>Oryza genome evolution.</title>
        <authorList>
            <person name="Wing R.A."/>
        </authorList>
    </citation>
    <scope>NUCLEOTIDE SEQUENCE</scope>
</reference>
<dbReference type="PROSITE" id="PS51257">
    <property type="entry name" value="PROKAR_LIPOPROTEIN"/>
    <property type="match status" value="1"/>
</dbReference>
<dbReference type="Proteomes" id="UP000032180">
    <property type="component" value="Chromosome 2"/>
</dbReference>
<protein>
    <submittedName>
        <fullName evidence="2">Uncharacterized protein</fullName>
    </submittedName>
</protein>
<dbReference type="EnsemblPlants" id="LPERR02G07250.1">
    <property type="protein sequence ID" value="LPERR02G07250.1"/>
    <property type="gene ID" value="LPERR02G07250"/>
</dbReference>
<dbReference type="HOGENOM" id="CLU_194831_0_0_1"/>
<dbReference type="AlphaFoldDB" id="A0A0D9VDN5"/>
<keyword evidence="1" id="KW-0732">Signal</keyword>
<organism evidence="2 3">
    <name type="scientific">Leersia perrieri</name>
    <dbReference type="NCBI Taxonomy" id="77586"/>
    <lineage>
        <taxon>Eukaryota</taxon>
        <taxon>Viridiplantae</taxon>
        <taxon>Streptophyta</taxon>
        <taxon>Embryophyta</taxon>
        <taxon>Tracheophyta</taxon>
        <taxon>Spermatophyta</taxon>
        <taxon>Magnoliopsida</taxon>
        <taxon>Liliopsida</taxon>
        <taxon>Poales</taxon>
        <taxon>Poaceae</taxon>
        <taxon>BOP clade</taxon>
        <taxon>Oryzoideae</taxon>
        <taxon>Oryzeae</taxon>
        <taxon>Oryzinae</taxon>
        <taxon>Leersia</taxon>
    </lineage>
</organism>
<evidence type="ECO:0000313" key="3">
    <source>
        <dbReference type="Proteomes" id="UP000032180"/>
    </source>
</evidence>
<evidence type="ECO:0000313" key="2">
    <source>
        <dbReference type="EnsemblPlants" id="LPERR02G07250.1"/>
    </source>
</evidence>